<dbReference type="Gene3D" id="3.40.50.2300">
    <property type="match status" value="1"/>
</dbReference>
<evidence type="ECO:0000313" key="2">
    <source>
        <dbReference type="Proteomes" id="UP000678393"/>
    </source>
</evidence>
<dbReference type="AlphaFoldDB" id="A0A8S3YS51"/>
<evidence type="ECO:0000313" key="1">
    <source>
        <dbReference type="EMBL" id="CAG5119889.1"/>
    </source>
</evidence>
<sequence>LWELQRLHDSFRTHTYALVVDARRLRNVSSSHEFLRHMDRFSARSSVKRIVLNLANRDTYQAVLNQLVDVGMNRHNYHYLLAGPFYICVEIRGFLHSSVKDTYIRLY</sequence>
<organism evidence="1 2">
    <name type="scientific">Candidula unifasciata</name>
    <dbReference type="NCBI Taxonomy" id="100452"/>
    <lineage>
        <taxon>Eukaryota</taxon>
        <taxon>Metazoa</taxon>
        <taxon>Spiralia</taxon>
        <taxon>Lophotrochozoa</taxon>
        <taxon>Mollusca</taxon>
        <taxon>Gastropoda</taxon>
        <taxon>Heterobranchia</taxon>
        <taxon>Euthyneura</taxon>
        <taxon>Panpulmonata</taxon>
        <taxon>Eupulmonata</taxon>
        <taxon>Stylommatophora</taxon>
        <taxon>Helicina</taxon>
        <taxon>Helicoidea</taxon>
        <taxon>Geomitridae</taxon>
        <taxon>Candidula</taxon>
    </lineage>
</organism>
<dbReference type="EMBL" id="CAJHNH020000791">
    <property type="protein sequence ID" value="CAG5119889.1"/>
    <property type="molecule type" value="Genomic_DNA"/>
</dbReference>
<accession>A0A8S3YS51</accession>
<reference evidence="1" key="1">
    <citation type="submission" date="2021-04" db="EMBL/GenBank/DDBJ databases">
        <authorList>
            <consortium name="Molecular Ecology Group"/>
        </authorList>
    </citation>
    <scope>NUCLEOTIDE SEQUENCE</scope>
</reference>
<proteinExistence type="predicted"/>
<dbReference type="OrthoDB" id="6123514at2759"/>
<gene>
    <name evidence="1" type="ORF">CUNI_LOCUS5447</name>
</gene>
<protein>
    <submittedName>
        <fullName evidence="1">Uncharacterized protein</fullName>
    </submittedName>
</protein>
<keyword evidence="2" id="KW-1185">Reference proteome</keyword>
<name>A0A8S3YS51_9EUPU</name>
<comment type="caution">
    <text evidence="1">The sequence shown here is derived from an EMBL/GenBank/DDBJ whole genome shotgun (WGS) entry which is preliminary data.</text>
</comment>
<feature type="non-terminal residue" evidence="1">
    <location>
        <position position="1"/>
    </location>
</feature>
<dbReference type="Proteomes" id="UP000678393">
    <property type="component" value="Unassembled WGS sequence"/>
</dbReference>